<accession>A0AAW4JJ83</accession>
<proteinExistence type="predicted"/>
<gene>
    <name evidence="1" type="ORF">J5U46_07920</name>
</gene>
<organism evidence="1 2">
    <name type="scientific">Micromonospora tulbaghiae</name>
    <dbReference type="NCBI Taxonomy" id="479978"/>
    <lineage>
        <taxon>Bacteria</taxon>
        <taxon>Bacillati</taxon>
        <taxon>Actinomycetota</taxon>
        <taxon>Actinomycetes</taxon>
        <taxon>Micromonosporales</taxon>
        <taxon>Micromonosporaceae</taxon>
        <taxon>Micromonospora</taxon>
    </lineage>
</organism>
<name>A0AAW4JJ83_9ACTN</name>
<sequence length="197" mass="22614">MSGEETQAKGADGARRAKLWLESTTRVNVQWVNPHPVAVPKLTFKWHGGSTFSFDLGGVLLGEELHGQEFLAECKKYAKPSDQGTLYVKYLAQCYRAYSERPDRCDNFFWITWSPFSSNRWDELLTPGYVRDAVLAHHEKALGTENLDAARREISDNLCKDVADRLWMILLTDRQEKLQPTRLHLGVIRKFDTERGL</sequence>
<dbReference type="RefSeq" id="WP_208576780.1">
    <property type="nucleotide sequence ID" value="NZ_JAGFVQ010000010.1"/>
</dbReference>
<dbReference type="EMBL" id="JAGFVQ010000010">
    <property type="protein sequence ID" value="MBO4140070.1"/>
    <property type="molecule type" value="Genomic_DNA"/>
</dbReference>
<comment type="caution">
    <text evidence="1">The sequence shown here is derived from an EMBL/GenBank/DDBJ whole genome shotgun (WGS) entry which is preliminary data.</text>
</comment>
<reference evidence="1" key="1">
    <citation type="submission" date="2021-03" db="EMBL/GenBank/DDBJ databases">
        <title>X isolated from Micromonospora tulbaghiae.</title>
        <authorList>
            <person name="Stennett H.L."/>
        </authorList>
    </citation>
    <scope>NUCLEOTIDE SEQUENCE</scope>
    <source>
        <strain evidence="1">28M1-20</strain>
    </source>
</reference>
<dbReference type="Proteomes" id="UP000669887">
    <property type="component" value="Unassembled WGS sequence"/>
</dbReference>
<protein>
    <submittedName>
        <fullName evidence="1">Uncharacterized protein</fullName>
    </submittedName>
</protein>
<evidence type="ECO:0000313" key="2">
    <source>
        <dbReference type="Proteomes" id="UP000669887"/>
    </source>
</evidence>
<dbReference type="AlphaFoldDB" id="A0AAW4JJ83"/>
<evidence type="ECO:0000313" key="1">
    <source>
        <dbReference type="EMBL" id="MBO4140070.1"/>
    </source>
</evidence>